<reference evidence="1 2" key="1">
    <citation type="submission" date="2016-03" db="EMBL/GenBank/DDBJ databases">
        <title>Whole genome sequencing of Grifola frondosa 9006-11.</title>
        <authorList>
            <person name="Min B."/>
            <person name="Park H."/>
            <person name="Kim J.-G."/>
            <person name="Cho H."/>
            <person name="Oh Y.-L."/>
            <person name="Kong W.-S."/>
            <person name="Choi I.-G."/>
        </authorList>
    </citation>
    <scope>NUCLEOTIDE SEQUENCE [LARGE SCALE GENOMIC DNA]</scope>
    <source>
        <strain evidence="1 2">9006-11</strain>
    </source>
</reference>
<dbReference type="OrthoDB" id="2831072at2759"/>
<proteinExistence type="predicted"/>
<dbReference type="Proteomes" id="UP000092993">
    <property type="component" value="Unassembled WGS sequence"/>
</dbReference>
<evidence type="ECO:0000313" key="1">
    <source>
        <dbReference type="EMBL" id="OBZ71418.1"/>
    </source>
</evidence>
<sequence>MADEDIKFKGDVSLEKQKTIARYTNKVLNKADFGASTGKRIVTKEIAIFKRPEDNKTQARAVCEIVVDKAERSWRSSTLPRRTVDVSFLLVPRYGCTAGTSRQRRDDYLQIWDATNKRLVASGVHNKMIPSQPKL</sequence>
<dbReference type="EMBL" id="LUGG01000011">
    <property type="protein sequence ID" value="OBZ71418.1"/>
    <property type="molecule type" value="Genomic_DNA"/>
</dbReference>
<dbReference type="AlphaFoldDB" id="A0A1C7M3T3"/>
<organism evidence="1 2">
    <name type="scientific">Grifola frondosa</name>
    <name type="common">Maitake</name>
    <name type="synonym">Polyporus frondosus</name>
    <dbReference type="NCBI Taxonomy" id="5627"/>
    <lineage>
        <taxon>Eukaryota</taxon>
        <taxon>Fungi</taxon>
        <taxon>Dikarya</taxon>
        <taxon>Basidiomycota</taxon>
        <taxon>Agaricomycotina</taxon>
        <taxon>Agaricomycetes</taxon>
        <taxon>Polyporales</taxon>
        <taxon>Grifolaceae</taxon>
        <taxon>Grifola</taxon>
    </lineage>
</organism>
<name>A0A1C7M3T3_GRIFR</name>
<accession>A0A1C7M3T3</accession>
<comment type="caution">
    <text evidence="1">The sequence shown here is derived from an EMBL/GenBank/DDBJ whole genome shotgun (WGS) entry which is preliminary data.</text>
</comment>
<evidence type="ECO:0000313" key="2">
    <source>
        <dbReference type="Proteomes" id="UP000092993"/>
    </source>
</evidence>
<gene>
    <name evidence="1" type="ORF">A0H81_08771</name>
</gene>
<keyword evidence="2" id="KW-1185">Reference proteome</keyword>
<protein>
    <submittedName>
        <fullName evidence="1">Uncharacterized protein</fullName>
    </submittedName>
</protein>